<dbReference type="EMBL" id="DXDC01000132">
    <property type="protein sequence ID" value="HIY65538.1"/>
    <property type="molecule type" value="Genomic_DNA"/>
</dbReference>
<proteinExistence type="predicted"/>
<dbReference type="AlphaFoldDB" id="A0A9D2C982"/>
<name>A0A9D2C982_9MICO</name>
<keyword evidence="1" id="KW-0808">Transferase</keyword>
<evidence type="ECO:0000313" key="4">
    <source>
        <dbReference type="EMBL" id="HIY65538.1"/>
    </source>
</evidence>
<organism evidence="4 5">
    <name type="scientific">Candidatus Agrococcus pullicola</name>
    <dbReference type="NCBI Taxonomy" id="2838429"/>
    <lineage>
        <taxon>Bacteria</taxon>
        <taxon>Bacillati</taxon>
        <taxon>Actinomycetota</taxon>
        <taxon>Actinomycetes</taxon>
        <taxon>Micrococcales</taxon>
        <taxon>Microbacteriaceae</taxon>
        <taxon>Agrococcus</taxon>
    </lineage>
</organism>
<dbReference type="Pfam" id="PF13508">
    <property type="entry name" value="Acetyltransf_7"/>
    <property type="match status" value="1"/>
</dbReference>
<dbReference type="InterPro" id="IPR000182">
    <property type="entry name" value="GNAT_dom"/>
</dbReference>
<feature type="domain" description="N-acetyltransferase" evidence="3">
    <location>
        <begin position="5"/>
        <end position="153"/>
    </location>
</feature>
<dbReference type="PROSITE" id="PS51186">
    <property type="entry name" value="GNAT"/>
    <property type="match status" value="1"/>
</dbReference>
<evidence type="ECO:0000256" key="1">
    <source>
        <dbReference type="ARBA" id="ARBA00022679"/>
    </source>
</evidence>
<comment type="caution">
    <text evidence="4">The sequence shown here is derived from an EMBL/GenBank/DDBJ whole genome shotgun (WGS) entry which is preliminary data.</text>
</comment>
<evidence type="ECO:0000256" key="2">
    <source>
        <dbReference type="ARBA" id="ARBA00023315"/>
    </source>
</evidence>
<keyword evidence="2" id="KW-0012">Acyltransferase</keyword>
<dbReference type="SUPFAM" id="SSF55729">
    <property type="entry name" value="Acyl-CoA N-acyltransferases (Nat)"/>
    <property type="match status" value="1"/>
</dbReference>
<accession>A0A9D2C982</accession>
<dbReference type="PANTHER" id="PTHR43877">
    <property type="entry name" value="AMINOALKYLPHOSPHONATE N-ACETYLTRANSFERASE-RELATED-RELATED"/>
    <property type="match status" value="1"/>
</dbReference>
<evidence type="ECO:0000313" key="5">
    <source>
        <dbReference type="Proteomes" id="UP000824005"/>
    </source>
</evidence>
<evidence type="ECO:0000259" key="3">
    <source>
        <dbReference type="PROSITE" id="PS51186"/>
    </source>
</evidence>
<dbReference type="InterPro" id="IPR050832">
    <property type="entry name" value="Bact_Acetyltransf"/>
</dbReference>
<protein>
    <submittedName>
        <fullName evidence="4">GNAT family N-acetyltransferase</fullName>
    </submittedName>
</protein>
<gene>
    <name evidence="4" type="ORF">H9830_04605</name>
</gene>
<dbReference type="CDD" id="cd04301">
    <property type="entry name" value="NAT_SF"/>
    <property type="match status" value="1"/>
</dbReference>
<dbReference type="Proteomes" id="UP000824005">
    <property type="component" value="Unassembled WGS sequence"/>
</dbReference>
<dbReference type="Gene3D" id="3.40.630.30">
    <property type="match status" value="1"/>
</dbReference>
<reference evidence="4" key="1">
    <citation type="journal article" date="2021" name="PeerJ">
        <title>Extensive microbial diversity within the chicken gut microbiome revealed by metagenomics and culture.</title>
        <authorList>
            <person name="Gilroy R."/>
            <person name="Ravi A."/>
            <person name="Getino M."/>
            <person name="Pursley I."/>
            <person name="Horton D.L."/>
            <person name="Alikhan N.F."/>
            <person name="Baker D."/>
            <person name="Gharbi K."/>
            <person name="Hall N."/>
            <person name="Watson M."/>
            <person name="Adriaenssens E.M."/>
            <person name="Foster-Nyarko E."/>
            <person name="Jarju S."/>
            <person name="Secka A."/>
            <person name="Antonio M."/>
            <person name="Oren A."/>
            <person name="Chaudhuri R.R."/>
            <person name="La Ragione R."/>
            <person name="Hildebrand F."/>
            <person name="Pallen M.J."/>
        </authorList>
    </citation>
    <scope>NUCLEOTIDE SEQUENCE</scope>
    <source>
        <strain evidence="4">ChiGjej1B1-98</strain>
    </source>
</reference>
<sequence length="157" mass="17691">MSDDGAIRVATEQDIRELLVLFVTHNTAPSTDEKVNRYRERLDRLVHSWDHHIVVATHDDRVIGYAAAQDYGPANDRDWSIARMHDLWVAPDGRGHGAGTALFNAIRDWATRERRIRVLQWQSSQVAADFYERLGLGNASGDGTHFELEVALPSTAD</sequence>
<dbReference type="InterPro" id="IPR016181">
    <property type="entry name" value="Acyl_CoA_acyltransferase"/>
</dbReference>
<dbReference type="GO" id="GO:0016747">
    <property type="term" value="F:acyltransferase activity, transferring groups other than amino-acyl groups"/>
    <property type="evidence" value="ECO:0007669"/>
    <property type="project" value="InterPro"/>
</dbReference>
<reference evidence="4" key="2">
    <citation type="submission" date="2021-04" db="EMBL/GenBank/DDBJ databases">
        <authorList>
            <person name="Gilroy R."/>
        </authorList>
    </citation>
    <scope>NUCLEOTIDE SEQUENCE</scope>
    <source>
        <strain evidence="4">ChiGjej1B1-98</strain>
    </source>
</reference>